<feature type="compositionally biased region" description="Basic and acidic residues" evidence="1">
    <location>
        <begin position="134"/>
        <end position="145"/>
    </location>
</feature>
<evidence type="ECO:0000313" key="3">
    <source>
        <dbReference type="Proteomes" id="UP000051530"/>
    </source>
</evidence>
<evidence type="ECO:0000313" key="2">
    <source>
        <dbReference type="EMBL" id="KRH93584.1"/>
    </source>
</evidence>
<reference evidence="2 3" key="1">
    <citation type="submission" date="2015-07" db="EMBL/GenBank/DDBJ databases">
        <title>The genome of Pseudoloma neurophilia, a relevant intracellular parasite of the zebrafish.</title>
        <authorList>
            <person name="Ndikumana S."/>
            <person name="Pelin A."/>
            <person name="Sanders J."/>
            <person name="Corradi N."/>
        </authorList>
    </citation>
    <scope>NUCLEOTIDE SEQUENCE [LARGE SCALE GENOMIC DNA]</scope>
    <source>
        <strain evidence="2 3">MK1</strain>
    </source>
</reference>
<gene>
    <name evidence="2" type="ORF">M153_7460004010</name>
</gene>
<feature type="region of interest" description="Disordered" evidence="1">
    <location>
        <begin position="37"/>
        <end position="145"/>
    </location>
</feature>
<proteinExistence type="predicted"/>
<keyword evidence="3" id="KW-1185">Reference proteome</keyword>
<feature type="compositionally biased region" description="Polar residues" evidence="1">
    <location>
        <begin position="89"/>
        <end position="109"/>
    </location>
</feature>
<evidence type="ECO:0000256" key="1">
    <source>
        <dbReference type="SAM" id="MobiDB-lite"/>
    </source>
</evidence>
<feature type="non-terminal residue" evidence="2">
    <location>
        <position position="145"/>
    </location>
</feature>
<dbReference type="EMBL" id="LGUB01000287">
    <property type="protein sequence ID" value="KRH93584.1"/>
    <property type="molecule type" value="Genomic_DNA"/>
</dbReference>
<dbReference type="AlphaFoldDB" id="A0A0R0M431"/>
<feature type="compositionally biased region" description="Polar residues" evidence="1">
    <location>
        <begin position="118"/>
        <end position="133"/>
    </location>
</feature>
<feature type="region of interest" description="Disordered" evidence="1">
    <location>
        <begin position="1"/>
        <end position="25"/>
    </location>
</feature>
<name>A0A0R0M431_9MICR</name>
<dbReference type="Proteomes" id="UP000051530">
    <property type="component" value="Unassembled WGS sequence"/>
</dbReference>
<protein>
    <submittedName>
        <fullName evidence="2">Uncharacterized protein</fullName>
    </submittedName>
</protein>
<feature type="compositionally biased region" description="Basic residues" evidence="1">
    <location>
        <begin position="7"/>
        <end position="22"/>
    </location>
</feature>
<dbReference type="VEuPathDB" id="MicrosporidiaDB:M153_7460004010"/>
<sequence>MGSSPIKKNKKVKTKKHVKKVKAQNLTNSNILTELEEAKNIKSNTPLEMSLDEPEPHRNKKRRGSVTIKNKKQTKKENDSPRNKKSDQKINITIKKSNIPIQLNTSSDTGSKRAISVDSGNLSASSNEIGNHSENNKKSDDLSSV</sequence>
<accession>A0A0R0M431</accession>
<organism evidence="2 3">
    <name type="scientific">Pseudoloma neurophilia</name>
    <dbReference type="NCBI Taxonomy" id="146866"/>
    <lineage>
        <taxon>Eukaryota</taxon>
        <taxon>Fungi</taxon>
        <taxon>Fungi incertae sedis</taxon>
        <taxon>Microsporidia</taxon>
        <taxon>Pseudoloma</taxon>
    </lineage>
</organism>
<feature type="compositionally biased region" description="Basic residues" evidence="1">
    <location>
        <begin position="58"/>
        <end position="74"/>
    </location>
</feature>
<comment type="caution">
    <text evidence="2">The sequence shown here is derived from an EMBL/GenBank/DDBJ whole genome shotgun (WGS) entry which is preliminary data.</text>
</comment>
<feature type="compositionally biased region" description="Basic and acidic residues" evidence="1">
    <location>
        <begin position="75"/>
        <end position="88"/>
    </location>
</feature>